<dbReference type="CDD" id="cd04301">
    <property type="entry name" value="NAT_SF"/>
    <property type="match status" value="1"/>
</dbReference>
<name>A0A4P6WKB4_9ENTR</name>
<evidence type="ECO:0000313" key="2">
    <source>
        <dbReference type="EMBL" id="QBM22012.1"/>
    </source>
</evidence>
<evidence type="ECO:0000259" key="1">
    <source>
        <dbReference type="PROSITE" id="PS51186"/>
    </source>
</evidence>
<dbReference type="SUPFAM" id="SSF55729">
    <property type="entry name" value="Acyl-CoA N-acyltransferases (Nat)"/>
    <property type="match status" value="1"/>
</dbReference>
<sequence length="183" mass="20277">MTAHQFTFDITDERDASDIREVETRAFGFSKEADLAASLLEDESARPALSLLARHEGKAVGHILFTRATFKGTTDSPLMHILAPLAVIPEYQGMGVGGQLIRTGIEHLRLMGCQTVFVLGHATYYPKHGFEPCAEDKGYPAPYPIPEDHKACWMVQSLTAQPIDVTGQIQCAQALMKPEHWRE</sequence>
<dbReference type="Proteomes" id="UP000293850">
    <property type="component" value="Chromosome"/>
</dbReference>
<dbReference type="AlphaFoldDB" id="A0A4P6WKB4"/>
<keyword evidence="2" id="KW-0808">Transferase</keyword>
<dbReference type="InterPro" id="IPR000182">
    <property type="entry name" value="GNAT_dom"/>
</dbReference>
<evidence type="ECO:0000313" key="3">
    <source>
        <dbReference type="Proteomes" id="UP000293850"/>
    </source>
</evidence>
<dbReference type="PROSITE" id="PS51186">
    <property type="entry name" value="GNAT"/>
    <property type="match status" value="1"/>
</dbReference>
<accession>A0A4P6WKB4</accession>
<dbReference type="EMBL" id="CP037864">
    <property type="protein sequence ID" value="QBM22012.1"/>
    <property type="molecule type" value="Genomic_DNA"/>
</dbReference>
<dbReference type="InterPro" id="IPR016181">
    <property type="entry name" value="Acyl_CoA_acyltransferase"/>
</dbReference>
<dbReference type="Gene3D" id="3.40.630.30">
    <property type="match status" value="1"/>
</dbReference>
<reference evidence="2 3" key="1">
    <citation type="submission" date="2019-03" db="EMBL/GenBank/DDBJ databases">
        <title>Complete genome sequence of an arsenate-respiring bacteria, Citrobacter sp. LY-1.</title>
        <authorList>
            <person name="Wang H."/>
            <person name="Liu Y."/>
            <person name="Li Q."/>
            <person name="Huang J."/>
        </authorList>
    </citation>
    <scope>NUCLEOTIDE SEQUENCE [LARGE SCALE GENOMIC DNA]</scope>
    <source>
        <strain evidence="2 3">LY-1</strain>
    </source>
</reference>
<proteinExistence type="predicted"/>
<feature type="domain" description="N-acetyltransferase" evidence="1">
    <location>
        <begin position="6"/>
        <end position="159"/>
    </location>
</feature>
<dbReference type="GO" id="GO:0016747">
    <property type="term" value="F:acyltransferase activity, transferring groups other than amino-acyl groups"/>
    <property type="evidence" value="ECO:0007669"/>
    <property type="project" value="InterPro"/>
</dbReference>
<gene>
    <name evidence="2" type="ORF">E1B03_06025</name>
</gene>
<organism evidence="2 3">
    <name type="scientific">Citrobacter arsenatis</name>
    <dbReference type="NCBI Taxonomy" id="2546350"/>
    <lineage>
        <taxon>Bacteria</taxon>
        <taxon>Pseudomonadati</taxon>
        <taxon>Pseudomonadota</taxon>
        <taxon>Gammaproteobacteria</taxon>
        <taxon>Enterobacterales</taxon>
        <taxon>Enterobacteriaceae</taxon>
        <taxon>Citrobacter</taxon>
    </lineage>
</organism>
<keyword evidence="3" id="KW-1185">Reference proteome</keyword>
<dbReference type="Pfam" id="PF00583">
    <property type="entry name" value="Acetyltransf_1"/>
    <property type="match status" value="1"/>
</dbReference>
<dbReference type="KEGG" id="cars:E1B03_06025"/>
<protein>
    <submittedName>
        <fullName evidence="2">N-acetyltransferase</fullName>
    </submittedName>
</protein>